<dbReference type="RefSeq" id="WP_344660873.1">
    <property type="nucleotide sequence ID" value="NZ_BAAAQM010000046.1"/>
</dbReference>
<keyword evidence="1" id="KW-1133">Transmembrane helix</keyword>
<organism evidence="2 3">
    <name type="scientific">Catenulispora subtropica</name>
    <dbReference type="NCBI Taxonomy" id="450798"/>
    <lineage>
        <taxon>Bacteria</taxon>
        <taxon>Bacillati</taxon>
        <taxon>Actinomycetota</taxon>
        <taxon>Actinomycetes</taxon>
        <taxon>Catenulisporales</taxon>
        <taxon>Catenulisporaceae</taxon>
        <taxon>Catenulispora</taxon>
    </lineage>
</organism>
<comment type="caution">
    <text evidence="2">The sequence shown here is derived from an EMBL/GenBank/DDBJ whole genome shotgun (WGS) entry which is preliminary data.</text>
</comment>
<name>A0ABN2SU12_9ACTN</name>
<keyword evidence="1" id="KW-0812">Transmembrane</keyword>
<feature type="transmembrane region" description="Helical" evidence="1">
    <location>
        <begin position="44"/>
        <end position="62"/>
    </location>
</feature>
<feature type="transmembrane region" description="Helical" evidence="1">
    <location>
        <begin position="194"/>
        <end position="215"/>
    </location>
</feature>
<accession>A0ABN2SU12</accession>
<evidence type="ECO:0000256" key="1">
    <source>
        <dbReference type="SAM" id="Phobius"/>
    </source>
</evidence>
<evidence type="ECO:0000313" key="2">
    <source>
        <dbReference type="EMBL" id="GAA1991593.1"/>
    </source>
</evidence>
<proteinExistence type="predicted"/>
<sequence>MSDLLVRQSMLQLAVTICASLGVTAAAVAYLRRYRLERPAIGTFDLRDVTILMTFIVVLPLFYLSLPYWVLTPFLVLTFGGALSIGLRPVLPRGAAWTVIGVLLGANLWVARTMLGTQTGWQLYWVCVGLVVFGAAVCVSNLYVQGGMRLRHAAWFTLALAVYDFTFSTVLPLTPKLADRFQGHPLNAAIGMRWDVFNAAIGVGDLLAFAVYAAAAYKAYGARAMRLVFPLVVVFGAAAPSLTPLVLHTFTRGSLNIVVPVQSWFGPPAFLLYRWMRAHYGPERTTAQFRADLDAEQVVRGLPHSQPVPVNN</sequence>
<dbReference type="Proteomes" id="UP001499854">
    <property type="component" value="Unassembled WGS sequence"/>
</dbReference>
<keyword evidence="1" id="KW-0472">Membrane</keyword>
<feature type="transmembrane region" description="Helical" evidence="1">
    <location>
        <begin position="94"/>
        <end position="111"/>
    </location>
</feature>
<feature type="transmembrane region" description="Helical" evidence="1">
    <location>
        <begin position="12"/>
        <end position="32"/>
    </location>
</feature>
<feature type="transmembrane region" description="Helical" evidence="1">
    <location>
        <begin position="153"/>
        <end position="174"/>
    </location>
</feature>
<gene>
    <name evidence="2" type="ORF">GCM10009838_63850</name>
</gene>
<keyword evidence="3" id="KW-1185">Reference proteome</keyword>
<dbReference type="EMBL" id="BAAAQM010000046">
    <property type="protein sequence ID" value="GAA1991593.1"/>
    <property type="molecule type" value="Genomic_DNA"/>
</dbReference>
<feature type="transmembrane region" description="Helical" evidence="1">
    <location>
        <begin position="123"/>
        <end position="144"/>
    </location>
</feature>
<feature type="transmembrane region" description="Helical" evidence="1">
    <location>
        <begin position="68"/>
        <end position="87"/>
    </location>
</feature>
<evidence type="ECO:0008006" key="4">
    <source>
        <dbReference type="Google" id="ProtNLM"/>
    </source>
</evidence>
<protein>
    <recommendedName>
        <fullName evidence="4">Integral membrane protein</fullName>
    </recommendedName>
</protein>
<evidence type="ECO:0000313" key="3">
    <source>
        <dbReference type="Proteomes" id="UP001499854"/>
    </source>
</evidence>
<reference evidence="2 3" key="1">
    <citation type="journal article" date="2019" name="Int. J. Syst. Evol. Microbiol.">
        <title>The Global Catalogue of Microorganisms (GCM) 10K type strain sequencing project: providing services to taxonomists for standard genome sequencing and annotation.</title>
        <authorList>
            <consortium name="The Broad Institute Genomics Platform"/>
            <consortium name="The Broad Institute Genome Sequencing Center for Infectious Disease"/>
            <person name="Wu L."/>
            <person name="Ma J."/>
        </authorList>
    </citation>
    <scope>NUCLEOTIDE SEQUENCE [LARGE SCALE GENOMIC DNA]</scope>
    <source>
        <strain evidence="2 3">JCM 16013</strain>
    </source>
</reference>
<feature type="transmembrane region" description="Helical" evidence="1">
    <location>
        <begin position="227"/>
        <end position="247"/>
    </location>
</feature>